<organism evidence="2 3">
    <name type="scientific">Eleutherodactylus coqui</name>
    <name type="common">Puerto Rican coqui</name>
    <dbReference type="NCBI Taxonomy" id="57060"/>
    <lineage>
        <taxon>Eukaryota</taxon>
        <taxon>Metazoa</taxon>
        <taxon>Chordata</taxon>
        <taxon>Craniata</taxon>
        <taxon>Vertebrata</taxon>
        <taxon>Euteleostomi</taxon>
        <taxon>Amphibia</taxon>
        <taxon>Batrachia</taxon>
        <taxon>Anura</taxon>
        <taxon>Neobatrachia</taxon>
        <taxon>Hyloidea</taxon>
        <taxon>Eleutherodactylidae</taxon>
        <taxon>Eleutherodactylinae</taxon>
        <taxon>Eleutherodactylus</taxon>
        <taxon>Eleutherodactylus</taxon>
    </lineage>
</organism>
<sequence>MVTDLLLILPDPVFISNITSNSSRLGQDIAVSVQFSGEEAAVTWEVDGGSLPHRYRLTDDNRTLIILSAQREDAGRRLRVRITNPISEEIREYLLEITGKRVLLGYYRDLTLSMPRAQQCSYSILPSN</sequence>
<dbReference type="Proteomes" id="UP000770717">
    <property type="component" value="Unassembled WGS sequence"/>
</dbReference>
<dbReference type="InterPro" id="IPR036179">
    <property type="entry name" value="Ig-like_dom_sf"/>
</dbReference>
<accession>A0A8J6BGH8</accession>
<dbReference type="SUPFAM" id="SSF48726">
    <property type="entry name" value="Immunoglobulin"/>
    <property type="match status" value="1"/>
</dbReference>
<dbReference type="Gene3D" id="2.60.40.10">
    <property type="entry name" value="Immunoglobulins"/>
    <property type="match status" value="1"/>
</dbReference>
<dbReference type="OrthoDB" id="9908897at2759"/>
<evidence type="ECO:0000313" key="3">
    <source>
        <dbReference type="Proteomes" id="UP000770717"/>
    </source>
</evidence>
<evidence type="ECO:0000313" key="2">
    <source>
        <dbReference type="EMBL" id="KAG9462108.1"/>
    </source>
</evidence>
<dbReference type="AlphaFoldDB" id="A0A8J6BGH8"/>
<dbReference type="InterPro" id="IPR013783">
    <property type="entry name" value="Ig-like_fold"/>
</dbReference>
<dbReference type="EMBL" id="WNTK01013499">
    <property type="protein sequence ID" value="KAG9462108.1"/>
    <property type="molecule type" value="Genomic_DNA"/>
</dbReference>
<feature type="domain" description="Immunoglobulin I-set" evidence="1">
    <location>
        <begin position="12"/>
        <end position="93"/>
    </location>
</feature>
<reference evidence="2" key="1">
    <citation type="thesis" date="2020" institute="ProQuest LLC" country="789 East Eisenhower Parkway, Ann Arbor, MI, USA">
        <title>Comparative Genomics and Chromosome Evolution.</title>
        <authorList>
            <person name="Mudd A.B."/>
        </authorList>
    </citation>
    <scope>NUCLEOTIDE SEQUENCE</scope>
    <source>
        <strain evidence="2">HN-11 Male</strain>
        <tissue evidence="2">Kidney and liver</tissue>
    </source>
</reference>
<protein>
    <recommendedName>
        <fullName evidence="1">Immunoglobulin I-set domain-containing protein</fullName>
    </recommendedName>
</protein>
<dbReference type="InterPro" id="IPR013098">
    <property type="entry name" value="Ig_I-set"/>
</dbReference>
<dbReference type="Pfam" id="PF07679">
    <property type="entry name" value="I-set"/>
    <property type="match status" value="1"/>
</dbReference>
<proteinExistence type="predicted"/>
<keyword evidence="3" id="KW-1185">Reference proteome</keyword>
<comment type="caution">
    <text evidence="2">The sequence shown here is derived from an EMBL/GenBank/DDBJ whole genome shotgun (WGS) entry which is preliminary data.</text>
</comment>
<name>A0A8J6BGH8_ELECQ</name>
<gene>
    <name evidence="2" type="ORF">GDO78_014892</name>
</gene>
<evidence type="ECO:0000259" key="1">
    <source>
        <dbReference type="Pfam" id="PF07679"/>
    </source>
</evidence>